<dbReference type="GO" id="GO:0005975">
    <property type="term" value="P:carbohydrate metabolic process"/>
    <property type="evidence" value="ECO:0007669"/>
    <property type="project" value="InterPro"/>
</dbReference>
<comment type="catalytic activity">
    <reaction evidence="1">
        <text>Hydrolysis of terminal non-reducing beta-D-galactose residues in beta-D-galactosides.</text>
        <dbReference type="EC" id="3.2.1.23"/>
    </reaction>
</comment>
<dbReference type="InterPro" id="IPR017853">
    <property type="entry name" value="GH"/>
</dbReference>
<dbReference type="AlphaFoldDB" id="A0AAQ3RNA6"/>
<dbReference type="Pfam" id="PF01301">
    <property type="entry name" value="Glyco_hydro_35"/>
    <property type="match status" value="1"/>
</dbReference>
<comment type="similarity">
    <text evidence="2">Belongs to the glycosyl hydrolase 35 family.</text>
</comment>
<keyword evidence="6" id="KW-1185">Reference proteome</keyword>
<evidence type="ECO:0000313" key="6">
    <source>
        <dbReference type="Proteomes" id="UP001374535"/>
    </source>
</evidence>
<gene>
    <name evidence="5" type="ORF">V8G54_026566</name>
</gene>
<dbReference type="EC" id="3.2.1.23" evidence="3"/>
<dbReference type="EMBL" id="CP144693">
    <property type="protein sequence ID" value="WVZ00497.1"/>
    <property type="molecule type" value="Genomic_DNA"/>
</dbReference>
<organism evidence="5 6">
    <name type="scientific">Vigna mungo</name>
    <name type="common">Black gram</name>
    <name type="synonym">Phaseolus mungo</name>
    <dbReference type="NCBI Taxonomy" id="3915"/>
    <lineage>
        <taxon>Eukaryota</taxon>
        <taxon>Viridiplantae</taxon>
        <taxon>Streptophyta</taxon>
        <taxon>Embryophyta</taxon>
        <taxon>Tracheophyta</taxon>
        <taxon>Spermatophyta</taxon>
        <taxon>Magnoliopsida</taxon>
        <taxon>eudicotyledons</taxon>
        <taxon>Gunneridae</taxon>
        <taxon>Pentapetalae</taxon>
        <taxon>rosids</taxon>
        <taxon>fabids</taxon>
        <taxon>Fabales</taxon>
        <taxon>Fabaceae</taxon>
        <taxon>Papilionoideae</taxon>
        <taxon>50 kb inversion clade</taxon>
        <taxon>NPAAA clade</taxon>
        <taxon>indigoferoid/millettioid clade</taxon>
        <taxon>Phaseoleae</taxon>
        <taxon>Vigna</taxon>
    </lineage>
</organism>
<accession>A0AAQ3RNA6</accession>
<proteinExistence type="inferred from homology"/>
<sequence length="148" mass="16733">TFAALSFRNEGLHGFVNALQIENEYGSESKQLGGAGYAYTNWDAKMVVGLNTGVPWVMCKQDDAPDPVINTCNGFYCDYFSPNKPYKPILWTECWSGWFTEFGGPIYHQPVQDLAFAVARFIQTVAHTSTITWLVFSNDLFRIEENIL</sequence>
<evidence type="ECO:0000256" key="2">
    <source>
        <dbReference type="ARBA" id="ARBA00009809"/>
    </source>
</evidence>
<feature type="domain" description="Glycoside hydrolase 35 catalytic" evidence="4">
    <location>
        <begin position="14"/>
        <end position="126"/>
    </location>
</feature>
<dbReference type="Proteomes" id="UP001374535">
    <property type="component" value="Chromosome 8"/>
</dbReference>
<name>A0AAQ3RNA6_VIGMU</name>
<dbReference type="InterPro" id="IPR001944">
    <property type="entry name" value="Glycoside_Hdrlase_35"/>
</dbReference>
<dbReference type="SUPFAM" id="SSF51445">
    <property type="entry name" value="(Trans)glycosidases"/>
    <property type="match status" value="1"/>
</dbReference>
<evidence type="ECO:0000313" key="5">
    <source>
        <dbReference type="EMBL" id="WVZ00497.1"/>
    </source>
</evidence>
<dbReference type="PRINTS" id="PR00742">
    <property type="entry name" value="GLHYDRLASE35"/>
</dbReference>
<dbReference type="InterPro" id="IPR031330">
    <property type="entry name" value="Gly_Hdrlase_35_cat"/>
</dbReference>
<feature type="non-terminal residue" evidence="5">
    <location>
        <position position="1"/>
    </location>
</feature>
<evidence type="ECO:0000256" key="1">
    <source>
        <dbReference type="ARBA" id="ARBA00001412"/>
    </source>
</evidence>
<dbReference type="Gene3D" id="3.20.20.80">
    <property type="entry name" value="Glycosidases"/>
    <property type="match status" value="1"/>
</dbReference>
<dbReference type="GO" id="GO:0004565">
    <property type="term" value="F:beta-galactosidase activity"/>
    <property type="evidence" value="ECO:0007669"/>
    <property type="project" value="UniProtKB-EC"/>
</dbReference>
<reference evidence="5 6" key="1">
    <citation type="journal article" date="2023" name="Life. Sci Alliance">
        <title>Evolutionary insights into 3D genome organization and epigenetic landscape of Vigna mungo.</title>
        <authorList>
            <person name="Junaid A."/>
            <person name="Singh B."/>
            <person name="Bhatia S."/>
        </authorList>
    </citation>
    <scope>NUCLEOTIDE SEQUENCE [LARGE SCALE GENOMIC DNA]</scope>
    <source>
        <strain evidence="5">Urdbean</strain>
    </source>
</reference>
<dbReference type="PANTHER" id="PTHR23421">
    <property type="entry name" value="BETA-GALACTOSIDASE RELATED"/>
    <property type="match status" value="1"/>
</dbReference>
<protein>
    <recommendedName>
        <fullName evidence="3">beta-galactosidase</fullName>
        <ecNumber evidence="3">3.2.1.23</ecNumber>
    </recommendedName>
</protein>
<evidence type="ECO:0000259" key="4">
    <source>
        <dbReference type="Pfam" id="PF01301"/>
    </source>
</evidence>
<evidence type="ECO:0000256" key="3">
    <source>
        <dbReference type="ARBA" id="ARBA00012756"/>
    </source>
</evidence>